<feature type="domain" description="HMA" evidence="3">
    <location>
        <begin position="25"/>
        <end position="88"/>
    </location>
</feature>
<sequence>MGIEGTLDFLTDLFITAKRKKRRQINTVTLKIRMDCEGCGHKVKNVLSSIKGARSVEVDWKKHKATVTGFVDSKKVLKAAKKTKKKVELWPYVPVELMAHPYALGVYDKKAPPNLVRRTYEPGVATLNPVEEKYSLMFSDENPHACSIM</sequence>
<evidence type="ECO:0000256" key="2">
    <source>
        <dbReference type="ARBA" id="ARBA00022723"/>
    </source>
</evidence>
<gene>
    <name evidence="4" type="ORF">STAS_14046</name>
</gene>
<comment type="subcellular location">
    <subcellularLocation>
        <location evidence="1">Membrane</location>
        <topology evidence="1">Peripheral membrane protein</topology>
    </subcellularLocation>
</comment>
<organism evidence="4 5">
    <name type="scientific">Striga asiatica</name>
    <name type="common">Asiatic witchweed</name>
    <name type="synonym">Buchnera asiatica</name>
    <dbReference type="NCBI Taxonomy" id="4170"/>
    <lineage>
        <taxon>Eukaryota</taxon>
        <taxon>Viridiplantae</taxon>
        <taxon>Streptophyta</taxon>
        <taxon>Embryophyta</taxon>
        <taxon>Tracheophyta</taxon>
        <taxon>Spermatophyta</taxon>
        <taxon>Magnoliopsida</taxon>
        <taxon>eudicotyledons</taxon>
        <taxon>Gunneridae</taxon>
        <taxon>Pentapetalae</taxon>
        <taxon>asterids</taxon>
        <taxon>lamiids</taxon>
        <taxon>Lamiales</taxon>
        <taxon>Orobanchaceae</taxon>
        <taxon>Buchnereae</taxon>
        <taxon>Striga</taxon>
    </lineage>
</organism>
<dbReference type="OrthoDB" id="689350at2759"/>
<dbReference type="PROSITE" id="PS50846">
    <property type="entry name" value="HMA_2"/>
    <property type="match status" value="1"/>
</dbReference>
<dbReference type="SUPFAM" id="SSF55008">
    <property type="entry name" value="HMA, heavy metal-associated domain"/>
    <property type="match status" value="1"/>
</dbReference>
<name>A0A5A7PY70_STRAF</name>
<keyword evidence="2" id="KW-0479">Metal-binding</keyword>
<dbReference type="Pfam" id="PF00403">
    <property type="entry name" value="HMA"/>
    <property type="match status" value="1"/>
</dbReference>
<dbReference type="EMBL" id="BKCP01005405">
    <property type="protein sequence ID" value="GER37626.1"/>
    <property type="molecule type" value="Genomic_DNA"/>
</dbReference>
<keyword evidence="5" id="KW-1185">Reference proteome</keyword>
<evidence type="ECO:0000259" key="3">
    <source>
        <dbReference type="PROSITE" id="PS50846"/>
    </source>
</evidence>
<comment type="caution">
    <text evidence="4">The sequence shown here is derived from an EMBL/GenBank/DDBJ whole genome shotgun (WGS) entry which is preliminary data.</text>
</comment>
<dbReference type="GO" id="GO:0046872">
    <property type="term" value="F:metal ion binding"/>
    <property type="evidence" value="ECO:0007669"/>
    <property type="project" value="UniProtKB-KW"/>
</dbReference>
<protein>
    <submittedName>
        <fullName evidence="4">Heavy metal transport/detoxification superfamily protein</fullName>
    </submittedName>
</protein>
<dbReference type="GO" id="GO:0016020">
    <property type="term" value="C:membrane"/>
    <property type="evidence" value="ECO:0007669"/>
    <property type="project" value="UniProtKB-SubCell"/>
</dbReference>
<accession>A0A5A7PY70</accession>
<dbReference type="AlphaFoldDB" id="A0A5A7PY70"/>
<evidence type="ECO:0000313" key="5">
    <source>
        <dbReference type="Proteomes" id="UP000325081"/>
    </source>
</evidence>
<reference evidence="5" key="1">
    <citation type="journal article" date="2019" name="Curr. Biol.">
        <title>Genome Sequence of Striga asiatica Provides Insight into the Evolution of Plant Parasitism.</title>
        <authorList>
            <person name="Yoshida S."/>
            <person name="Kim S."/>
            <person name="Wafula E.K."/>
            <person name="Tanskanen J."/>
            <person name="Kim Y.M."/>
            <person name="Honaas L."/>
            <person name="Yang Z."/>
            <person name="Spallek T."/>
            <person name="Conn C.E."/>
            <person name="Ichihashi Y."/>
            <person name="Cheong K."/>
            <person name="Cui S."/>
            <person name="Der J.P."/>
            <person name="Gundlach H."/>
            <person name="Jiao Y."/>
            <person name="Hori C."/>
            <person name="Ishida J.K."/>
            <person name="Kasahara H."/>
            <person name="Kiba T."/>
            <person name="Kim M.S."/>
            <person name="Koo N."/>
            <person name="Laohavisit A."/>
            <person name="Lee Y.H."/>
            <person name="Lumba S."/>
            <person name="McCourt P."/>
            <person name="Mortimer J.C."/>
            <person name="Mutuku J.M."/>
            <person name="Nomura T."/>
            <person name="Sasaki-Sekimoto Y."/>
            <person name="Seto Y."/>
            <person name="Wang Y."/>
            <person name="Wakatake T."/>
            <person name="Sakakibara H."/>
            <person name="Demura T."/>
            <person name="Yamaguchi S."/>
            <person name="Yoneyama K."/>
            <person name="Manabe R.I."/>
            <person name="Nelson D.C."/>
            <person name="Schulman A.H."/>
            <person name="Timko M.P."/>
            <person name="dePamphilis C.W."/>
            <person name="Choi D."/>
            <person name="Shirasu K."/>
        </authorList>
    </citation>
    <scope>NUCLEOTIDE SEQUENCE [LARGE SCALE GENOMIC DNA]</scope>
    <source>
        <strain evidence="5">cv. UVA1</strain>
    </source>
</reference>
<dbReference type="GO" id="GO:0009626">
    <property type="term" value="P:plant-type hypersensitive response"/>
    <property type="evidence" value="ECO:0007669"/>
    <property type="project" value="UniProtKB-KW"/>
</dbReference>
<dbReference type="InterPro" id="IPR006121">
    <property type="entry name" value="HMA_dom"/>
</dbReference>
<dbReference type="Gene3D" id="3.30.70.100">
    <property type="match status" value="1"/>
</dbReference>
<dbReference type="CDD" id="cd00371">
    <property type="entry name" value="HMA"/>
    <property type="match status" value="1"/>
</dbReference>
<dbReference type="PANTHER" id="PTHR22814:SF84">
    <property type="entry name" value="HEAVY METAL-ASSOCIATED ISOPRENYLATED PLANT PROTEIN 24"/>
    <property type="match status" value="1"/>
</dbReference>
<dbReference type="InterPro" id="IPR036163">
    <property type="entry name" value="HMA_dom_sf"/>
</dbReference>
<dbReference type="PANTHER" id="PTHR22814">
    <property type="entry name" value="COPPER TRANSPORT PROTEIN ATOX1-RELATED"/>
    <property type="match status" value="1"/>
</dbReference>
<dbReference type="Proteomes" id="UP000325081">
    <property type="component" value="Unassembled WGS sequence"/>
</dbReference>
<evidence type="ECO:0000313" key="4">
    <source>
        <dbReference type="EMBL" id="GER37626.1"/>
    </source>
</evidence>
<evidence type="ECO:0000256" key="1">
    <source>
        <dbReference type="ARBA" id="ARBA00004170"/>
    </source>
</evidence>
<proteinExistence type="predicted"/>